<keyword evidence="2" id="KW-1133">Transmembrane helix</keyword>
<reference evidence="3 4" key="1">
    <citation type="submission" date="2019-05" db="EMBL/GenBank/DDBJ databases">
        <title>Another draft genome of Portunus trituberculatus and its Hox gene families provides insights of decapod evolution.</title>
        <authorList>
            <person name="Jeong J.-H."/>
            <person name="Song I."/>
            <person name="Kim S."/>
            <person name="Choi T."/>
            <person name="Kim D."/>
            <person name="Ryu S."/>
            <person name="Kim W."/>
        </authorList>
    </citation>
    <scope>NUCLEOTIDE SEQUENCE [LARGE SCALE GENOMIC DNA]</scope>
    <source>
        <tissue evidence="3">Muscle</tissue>
    </source>
</reference>
<name>A0A5B7FYP1_PORTR</name>
<dbReference type="Proteomes" id="UP000324222">
    <property type="component" value="Unassembled WGS sequence"/>
</dbReference>
<keyword evidence="2" id="KW-0812">Transmembrane</keyword>
<evidence type="ECO:0000256" key="1">
    <source>
        <dbReference type="SAM" id="Coils"/>
    </source>
</evidence>
<feature type="transmembrane region" description="Helical" evidence="2">
    <location>
        <begin position="20"/>
        <end position="46"/>
    </location>
</feature>
<keyword evidence="4" id="KW-1185">Reference proteome</keyword>
<evidence type="ECO:0000313" key="4">
    <source>
        <dbReference type="Proteomes" id="UP000324222"/>
    </source>
</evidence>
<dbReference type="AlphaFoldDB" id="A0A5B7FYP1"/>
<proteinExistence type="predicted"/>
<sequence length="72" mass="8381">METFSTTIRLTHVTSLALRYRSSAVGCPANVIPLGVLVLFLLQLIFQEEVEEEKKEVEEKEEEKQEEEERRT</sequence>
<gene>
    <name evidence="3" type="ORF">E2C01_043965</name>
</gene>
<organism evidence="3 4">
    <name type="scientific">Portunus trituberculatus</name>
    <name type="common">Swimming crab</name>
    <name type="synonym">Neptunus trituberculatus</name>
    <dbReference type="NCBI Taxonomy" id="210409"/>
    <lineage>
        <taxon>Eukaryota</taxon>
        <taxon>Metazoa</taxon>
        <taxon>Ecdysozoa</taxon>
        <taxon>Arthropoda</taxon>
        <taxon>Crustacea</taxon>
        <taxon>Multicrustacea</taxon>
        <taxon>Malacostraca</taxon>
        <taxon>Eumalacostraca</taxon>
        <taxon>Eucarida</taxon>
        <taxon>Decapoda</taxon>
        <taxon>Pleocyemata</taxon>
        <taxon>Brachyura</taxon>
        <taxon>Eubrachyura</taxon>
        <taxon>Portunoidea</taxon>
        <taxon>Portunidae</taxon>
        <taxon>Portuninae</taxon>
        <taxon>Portunus</taxon>
    </lineage>
</organism>
<keyword evidence="1" id="KW-0175">Coiled coil</keyword>
<evidence type="ECO:0000256" key="2">
    <source>
        <dbReference type="SAM" id="Phobius"/>
    </source>
</evidence>
<comment type="caution">
    <text evidence="3">The sequence shown here is derived from an EMBL/GenBank/DDBJ whole genome shotgun (WGS) entry which is preliminary data.</text>
</comment>
<evidence type="ECO:0000313" key="3">
    <source>
        <dbReference type="EMBL" id="MPC50143.1"/>
    </source>
</evidence>
<keyword evidence="2" id="KW-0472">Membrane</keyword>
<accession>A0A5B7FYP1</accession>
<dbReference type="EMBL" id="VSRR010009304">
    <property type="protein sequence ID" value="MPC50143.1"/>
    <property type="molecule type" value="Genomic_DNA"/>
</dbReference>
<protein>
    <submittedName>
        <fullName evidence="3">Uncharacterized protein</fullName>
    </submittedName>
</protein>
<feature type="coiled-coil region" evidence="1">
    <location>
        <begin position="43"/>
        <end position="71"/>
    </location>
</feature>